<keyword evidence="11" id="KW-1185">Reference proteome</keyword>
<feature type="compositionally biased region" description="Polar residues" evidence="8">
    <location>
        <begin position="2926"/>
        <end position="2936"/>
    </location>
</feature>
<evidence type="ECO:0000256" key="3">
    <source>
        <dbReference type="ARBA" id="ARBA00022771"/>
    </source>
</evidence>
<dbReference type="Pfam" id="PF13764">
    <property type="entry name" value="E3_UbLigase_R4"/>
    <property type="match status" value="1"/>
</dbReference>
<dbReference type="InterPro" id="IPR047509">
    <property type="entry name" value="UBR4-like_UBR-box"/>
</dbReference>
<dbReference type="InterPro" id="IPR045189">
    <property type="entry name" value="UBR4-like"/>
</dbReference>
<feature type="region of interest" description="Disordered" evidence="8">
    <location>
        <begin position="1821"/>
        <end position="1851"/>
    </location>
</feature>
<feature type="compositionally biased region" description="Basic residues" evidence="8">
    <location>
        <begin position="2337"/>
        <end position="2359"/>
    </location>
</feature>
<dbReference type="CDD" id="cd19680">
    <property type="entry name" value="UBR-box_UBR4"/>
    <property type="match status" value="1"/>
</dbReference>
<dbReference type="InterPro" id="IPR025704">
    <property type="entry name" value="E3_Ub_ligase_UBR4_C"/>
</dbReference>
<feature type="region of interest" description="Disordered" evidence="8">
    <location>
        <begin position="1502"/>
        <end position="1555"/>
    </location>
</feature>
<feature type="compositionally biased region" description="Polar residues" evidence="8">
    <location>
        <begin position="166"/>
        <end position="199"/>
    </location>
</feature>
<feature type="compositionally biased region" description="Polar residues" evidence="8">
    <location>
        <begin position="2803"/>
        <end position="2817"/>
    </location>
</feature>
<protein>
    <recommendedName>
        <fullName evidence="9">UBR-type domain-containing protein</fullName>
    </recommendedName>
</protein>
<evidence type="ECO:0000256" key="2">
    <source>
        <dbReference type="ARBA" id="ARBA00022723"/>
    </source>
</evidence>
<dbReference type="PANTHER" id="PTHR21725:SF1">
    <property type="entry name" value="E3 UBIQUITIN-PROTEIN LIGASE UBR4"/>
    <property type="match status" value="1"/>
</dbReference>
<dbReference type="PROSITE" id="PS51157">
    <property type="entry name" value="ZF_UBR"/>
    <property type="match status" value="1"/>
</dbReference>
<feature type="region of interest" description="Disordered" evidence="8">
    <location>
        <begin position="592"/>
        <end position="613"/>
    </location>
</feature>
<feature type="compositionally biased region" description="Low complexity" evidence="8">
    <location>
        <begin position="2954"/>
        <end position="2982"/>
    </location>
</feature>
<feature type="compositionally biased region" description="Low complexity" evidence="8">
    <location>
        <begin position="2937"/>
        <end position="2947"/>
    </location>
</feature>
<feature type="compositionally biased region" description="Basic and acidic residues" evidence="8">
    <location>
        <begin position="1502"/>
        <end position="1514"/>
    </location>
</feature>
<evidence type="ECO:0000313" key="11">
    <source>
        <dbReference type="Proteomes" id="UP001497472"/>
    </source>
</evidence>
<accession>A0AAV1JIG5</accession>
<dbReference type="SUPFAM" id="SSF50978">
    <property type="entry name" value="WD40 repeat-like"/>
    <property type="match status" value="1"/>
</dbReference>
<feature type="compositionally biased region" description="Polar residues" evidence="8">
    <location>
        <begin position="1522"/>
        <end position="1555"/>
    </location>
</feature>
<evidence type="ECO:0000256" key="5">
    <source>
        <dbReference type="ARBA" id="ARBA00022860"/>
    </source>
</evidence>
<feature type="region of interest" description="Disordered" evidence="8">
    <location>
        <begin position="3377"/>
        <end position="3406"/>
    </location>
</feature>
<dbReference type="InterPro" id="IPR036322">
    <property type="entry name" value="WD40_repeat_dom_sf"/>
</dbReference>
<dbReference type="InterPro" id="IPR045841">
    <property type="entry name" value="E3_UBR4_N"/>
</dbReference>
<feature type="zinc finger region" description="UBR-type" evidence="6">
    <location>
        <begin position="1743"/>
        <end position="1812"/>
    </location>
</feature>
<keyword evidence="2" id="KW-0479">Metal-binding</keyword>
<feature type="compositionally biased region" description="Pro residues" evidence="8">
    <location>
        <begin position="1841"/>
        <end position="1851"/>
    </location>
</feature>
<dbReference type="InterPro" id="IPR003126">
    <property type="entry name" value="Znf_UBR"/>
</dbReference>
<evidence type="ECO:0000256" key="8">
    <source>
        <dbReference type="SAM" id="MobiDB-lite"/>
    </source>
</evidence>
<dbReference type="PANTHER" id="PTHR21725">
    <property type="entry name" value="E3 UBIQUITIN-PROTEIN LIGASE UBR4"/>
    <property type="match status" value="1"/>
</dbReference>
<dbReference type="GO" id="GO:0008270">
    <property type="term" value="F:zinc ion binding"/>
    <property type="evidence" value="ECO:0007669"/>
    <property type="project" value="UniProtKB-KW"/>
</dbReference>
<evidence type="ECO:0000259" key="9">
    <source>
        <dbReference type="PROSITE" id="PS51157"/>
    </source>
</evidence>
<dbReference type="Pfam" id="PF24079">
    <property type="entry name" value="UBR4"/>
    <property type="match status" value="1"/>
</dbReference>
<evidence type="ECO:0000256" key="4">
    <source>
        <dbReference type="ARBA" id="ARBA00022833"/>
    </source>
</evidence>
<name>A0AAV1JIG5_9NEOP</name>
<proteinExistence type="inferred from homology"/>
<feature type="region of interest" description="Disordered" evidence="8">
    <location>
        <begin position="214"/>
        <end position="247"/>
    </location>
</feature>
<dbReference type="Pfam" id="PF19423">
    <property type="entry name" value="E3_UBR4_N"/>
    <property type="match status" value="2"/>
</dbReference>
<keyword evidence="5" id="KW-0112">Calmodulin-binding</keyword>
<feature type="region of interest" description="Disordered" evidence="8">
    <location>
        <begin position="2890"/>
        <end position="2987"/>
    </location>
</feature>
<feature type="region of interest" description="Disordered" evidence="8">
    <location>
        <begin position="2515"/>
        <end position="2550"/>
    </location>
</feature>
<evidence type="ECO:0000313" key="10">
    <source>
        <dbReference type="EMBL" id="CAK1548170.1"/>
    </source>
</evidence>
<feature type="compositionally biased region" description="Basic and acidic residues" evidence="8">
    <location>
        <begin position="3386"/>
        <end position="3402"/>
    </location>
</feature>
<dbReference type="InterPro" id="IPR056530">
    <property type="entry name" value="UBR4-like_dom"/>
</dbReference>
<dbReference type="SMART" id="SM00396">
    <property type="entry name" value="ZnF_UBR1"/>
    <property type="match status" value="1"/>
</dbReference>
<evidence type="ECO:0000256" key="1">
    <source>
        <dbReference type="ARBA" id="ARBA00009970"/>
    </source>
</evidence>
<gene>
    <name evidence="10" type="ORF">LNINA_LOCUS7589</name>
</gene>
<feature type="region of interest" description="Disordered" evidence="8">
    <location>
        <begin position="2331"/>
        <end position="2368"/>
    </location>
</feature>
<feature type="compositionally biased region" description="Low complexity" evidence="8">
    <location>
        <begin position="2890"/>
        <end position="2899"/>
    </location>
</feature>
<feature type="region of interest" description="Disordered" evidence="8">
    <location>
        <begin position="2793"/>
        <end position="2838"/>
    </location>
</feature>
<feature type="compositionally biased region" description="Low complexity" evidence="8">
    <location>
        <begin position="215"/>
        <end position="233"/>
    </location>
</feature>
<evidence type="ECO:0000256" key="6">
    <source>
        <dbReference type="PROSITE-ProRule" id="PRU00508"/>
    </source>
</evidence>
<dbReference type="Proteomes" id="UP001497472">
    <property type="component" value="Unassembled WGS sequence"/>
</dbReference>
<organism evidence="10 11">
    <name type="scientific">Leptosia nina</name>
    <dbReference type="NCBI Taxonomy" id="320188"/>
    <lineage>
        <taxon>Eukaryota</taxon>
        <taxon>Metazoa</taxon>
        <taxon>Ecdysozoa</taxon>
        <taxon>Arthropoda</taxon>
        <taxon>Hexapoda</taxon>
        <taxon>Insecta</taxon>
        <taxon>Pterygota</taxon>
        <taxon>Neoptera</taxon>
        <taxon>Endopterygota</taxon>
        <taxon>Lepidoptera</taxon>
        <taxon>Glossata</taxon>
        <taxon>Ditrysia</taxon>
        <taxon>Papilionoidea</taxon>
        <taxon>Pieridae</taxon>
        <taxon>Pierinae</taxon>
        <taxon>Leptosia</taxon>
    </lineage>
</organism>
<dbReference type="Pfam" id="PF02207">
    <property type="entry name" value="zf-UBR"/>
    <property type="match status" value="1"/>
</dbReference>
<keyword evidence="4" id="KW-0862">Zinc</keyword>
<feature type="compositionally biased region" description="Polar residues" evidence="8">
    <location>
        <begin position="2526"/>
        <end position="2536"/>
    </location>
</feature>
<dbReference type="GO" id="GO:0005516">
    <property type="term" value="F:calmodulin binding"/>
    <property type="evidence" value="ECO:0007669"/>
    <property type="project" value="UniProtKB-KW"/>
</dbReference>
<comment type="similarity">
    <text evidence="1 7">Belongs to the UBR4 family.</text>
</comment>
<feature type="region of interest" description="Disordered" evidence="8">
    <location>
        <begin position="166"/>
        <end position="201"/>
    </location>
</feature>
<keyword evidence="3 7" id="KW-0863">Zinc-finger</keyword>
<comment type="caution">
    <text evidence="10">The sequence shown here is derived from an EMBL/GenBank/DDBJ whole genome shotgun (WGS) entry which is preliminary data.</text>
</comment>
<feature type="domain" description="UBR-type" evidence="9">
    <location>
        <begin position="1743"/>
        <end position="1812"/>
    </location>
</feature>
<reference evidence="10 11" key="1">
    <citation type="submission" date="2023-11" db="EMBL/GenBank/DDBJ databases">
        <authorList>
            <person name="Okamura Y."/>
        </authorList>
    </citation>
    <scope>NUCLEOTIDE SEQUENCE [LARGE SCALE GENOMIC DNA]</scope>
</reference>
<dbReference type="EMBL" id="CAVLEF010000010">
    <property type="protein sequence ID" value="CAK1548170.1"/>
    <property type="molecule type" value="Genomic_DNA"/>
</dbReference>
<feature type="region of interest" description="Disordered" evidence="8">
    <location>
        <begin position="4086"/>
        <end position="4110"/>
    </location>
</feature>
<evidence type="ECO:0000256" key="7">
    <source>
        <dbReference type="PROSITE-ProRule" id="PRU01388"/>
    </source>
</evidence>
<feature type="region of interest" description="UBR4 E3 catalytic module" evidence="7">
    <location>
        <begin position="4778"/>
        <end position="5247"/>
    </location>
</feature>
<feature type="compositionally biased region" description="Basic and acidic residues" evidence="8">
    <location>
        <begin position="4094"/>
        <end position="4104"/>
    </location>
</feature>
<dbReference type="PROSITE" id="PS52043">
    <property type="entry name" value="UBR4_E3"/>
    <property type="match status" value="1"/>
</dbReference>
<sequence>MESARNAKMAIHTGPLEWSSIVKPILTTLYGPFFDKNDTVEIIQAILRSENEFQNHEETYDLFYNCFACLSAHFISVNASNLPVDQLSTAQDALRIILQQILKTLSKTGPIQEVAPNTIGPDVNIKQLLLPIVALCGIDSGGYPPSDLVILSALIRNAKLPPHVNVTENQTTKSSIASPITSLASQTSSSEKQQPTNAQRRSDALLEQLTTPLRSQVSSVSAPVPQSAAVTSPGSKDSVESAKDGNAQQSSVDIKKWVASTCAALLMELRAGSVMLKLCSSLPYLQRYMNRWQTAKESNLAPQFNSDATHLYFMVNEIDVCRMALSLPCLEPFTPDRIATLSDVSTAWLLCATAQATLHQKDEECEVQTATLVETALNLYNTVGDIFKQSTRAGGYVYQNHLMIGAWVLVCGLHHSLGGAPGPTPPGKSPAKVPSRPYNLTKMQQGLGVVWVALGGRCLAWMGALLADARLEALSATTDSASQAPAATPAPLLILSHHTAHQRELRLLSAAPLHQLLVALGVVCYRKATNLKRAVVQKNQDADPDRSDSTVYFQDMILCSEDSETDDDSEPLFGLWFESTLVAPDANDNGLTRLGAAESNDVPDNTRSQGIVPDKSEPYSYISLATEVFNLLTDEIISSGSERLGTSALQLHDAHHALLAALARDLDRETARTDTGTISPCFGAKLGALYTSFSSALVRYLHNLSGSPAFAALQPSLQQQLVSTERANITPLQVGPRVVKLLGGMVLNKSAADRENSILVMWHKLVNTLQECALQAQPSQDHDYEDLNVEHAQLMVYLFHSLTLMQKKSVLLSTANAIIKVVETLGISDRKRAMNLAPHQLMLTTRLMLLLEYLMKHLYDAPQTLLQQIEWNLVVAPGLAQPSSESSSTEVKTTTDNGQMKARIYCEVPFIEKTYRGLSQDETSMRPKFYALTNAKINNQENPKFDGLACNFVLGTPHKLKYPLLVDALLSLLNCACVCDNANNHSSLTARAAAHYCFQTAWRLVISMPPATPHMDKLQAGTAADLSSPLPLHALIWAPRADNKKVFNPWLKDALVKQGMYTQYAENLLAGVSASCDNIKYTAWLASETIKHLKQNLLSSGLPSLIDVISCDSALVALKVCLVDASTASEAHPFVPDLLDLLETILECCRLSTSMELESHLEGSMNASERAVSDVRFRVCGSSPAVAAVCGMGASPPELGTWLRRQLPQKVATLLDSYAIPPLLANTDISAHIIPSESAVLNLISFHCELMSGKPTYSIITSLMMFAYSAATLLEVGSSKIADSLELTRKTLALIIPALTDGRLEFLAEPLASTLNAIVPQAVKAEEIIHEHILRTTYPVLCDHSASTETTLRHIVKYWEKILDRQAGRAAYEAVFVEEDVEFVLGKILLSAPNARNPYTERVIKLFIKIFAGCETGELSRSLCVGVCNFIGVADQQKLINLLSHICTYGPSIVAIGTANATPTETELPTPTSSAPEASGNQASLALRNAIRCVLFRTESDATQRTDSGARNEQDLPVFENPSASTPRVQSETVQQAGNSDPCSWSDGSKESNAATTVAGTSNIAPDVTSPVTDGAANNALLTALCKHIVQHCKEDVSERMLLALIEVSGDGACHPLLLQEMCRLADSHTGALHKLLFPAALSWLAACVEGLSSPELLEKLEEGTIDGNNLAPQIESACTLLSYLGDALHAIGVSQPHTWRSVSPTWESPSDLGFDFDYTDEQQDDDDTSADDSDEDAMLQYKLCTFTVTQREFMNQHWYHCHTCKMVDGVGVCTVCARVCHRGHDVSYAKFGNFFCDCGAKPDSSCQALVKRSVTLGAGRTAGSTEEAPPAPSLRRRPSSPNPPALLAPPRRPVLAHNIQGCRSFLVNYDKWEWCLERVRNLVCALAGPVRAACERTAAVGAHGRAQRALAQLHLGEKKFSHTDSLMLPTLGSQEGAFENVRMSYTGENGQIIRQLMSAHKLRRVVMCCLASPHGRRQHLAVSHEKGKITVLQLSALLKQADSSKHKLTLTRLSSAPIPFTVLSLSGNAANEDLLAVCGLKECHVLTFNSGGAVADHLVLTTGLEPNNYIIKAIWLPGSQTQLALVTSDFVKIFDLSKDLTNPLHHFLVPSGKVRDVTFVNQEGVMNMLCMSSAGHIYWQPLSEESRATLGTFYVTNTLEVLHPEIQDVAGLVGGGGVSIYYSHTLKMLFFSYAQGKSFLAPLNTVEESVKGTAMITVYGGGGGPKEGGRGKTGAQSLVQWAEVPGHPGLLTALMQASNNPVVLMLTPTNIYVQEIKIVPAKAKITDMVAVRHWCGGGEQKSTLILLCEDGSLRMYAANPSRTGYWLSGAVQPVHPPRRRARLPRPSHSHAHPPRKQHQQATAKAGANGSPQFPIDFFEHCVAMSDVEFGGNDLLQVYNTAQIKHRLNTTGLYVVSTRMSGFTMEVTNSDPNTVICGIRVLLGSQDVARTPTYVEIYGRAMPTMVIRNRWFDIPLTREESLQSDKKLCIVFGPSQDPDGVTMVDSVKVYGKNKEQFGWPEENEDPSTCPSSSKVAQESEGVSGGPNKPSSVERLACSALEALELGAGASACTGATAGAEAAADAAKNLLCVPATPLLHARAQCLLRAVYQNNYHQFKDQALLRYVCTSLRELRNTTDARNIDPEAYFRLVLLARSVAIARPQNLVKYTAPTPRKPTNGDWSTLWKDDCQDEPDREPHVCALLMSVLWKLAACKNQAQGPPGILSYGLRHAEQTLHALADTIHAFQLNADPECVEFGNQIYLSLLLAEDQSISFGAKTALMRVLRPRVKRRRVYIPSPPNTPGAGSSATTAQPTGSATEAAVSESELSANREEQQEPQYMDVDDSLEPMVLLAPDGGLEALLDIPADADDETMVELAIALSLQEQPRRAPLAQAHTPHTPTAPPPPAPGFTDANASPNGSDDEGSTAATDGSTLRTSPAEAAGSAGSESGGSGADSIGGVSGRSSAYAGPSTSSSQPVASTSRAVEAESETRKLHALRLSLLSAALDALPTLRNLPGVRAIPFVQVVLMLAGDLDSSVEGDRALLDLLLEVLVGELDIQSEEPTGEDRDARRDFQLAIARLEMLVSELDSTADESATPIHERTNRRELQLVIMRLLSVLMARWKTCTSGEGGTVSREQVTGAACAAHVSRLAATALVRAGAPRHCYTVLAALLPYWRQKTSNSTVATPTQQLLKPQPPQPLPDMQPFFVKEYVKSHALDVFDNYPQLLMEMALRLPCQIHKHCDPTYFDSRWRTLLCEYMMNQQTPLRKQVRKLLLLLCGTRERYRQLRDVHALDTHLTAARSLLATDPAYDKLVRLMEHLKACAEIVTARTGNWQHTCCTERRETIAWLVTVARRVHPHVAPTVLQLLQAALCAPPPAPSAPPAKDNKASSDWPERERSADSDAYVSDGSKFQEYRVPLLIAQIHKQVPQDELKLFIKAFLLETNSTAVRWQAHALLLAIYNNSSQAEQASLVSLLWGLWPTLPQYGRKAAQFVDLLGYFTLKTTKMDNADYISSAVDLLRNQNRLLSSHGNSALYAALGAYVELEGYYLESEPCLVCNNPEVPMATIKLPTIKIDSKFTTTTQIVKLVNSHMISRISLRIGDIKRSKMVRTINFYYNNRTVQAVQELKNKPGMWHKAKRVQLQSGQTEVRVDFPLPIVACNLMMEYADFYENQQATGESLQCPRCSQSVPANPGVCANCGENVFQCHKCRAINYDEKDPFLCHACGFCKYAKFDYTLIARPCCAVDTIENDEERKKMVQTIGTLLDKADRVYRQLIANKPYLESLVHKISEHRVDGRPDENSNTTSASFGGVQINRVIQTLAHKYCNESKGHFEDLSKIIQKVLACRKELVAYDKAQSEQQNGEALPVYSVLMQNYDGDLTKESGGSCYGCSLATAEHCLTLLRALASQPDKRASLCQAGLVHELVHHNLHRGTPQSQEEVRSLICLVTRDNLPATEQLCSLLTQRITLSLMGHAASQDHNNSVRPLVLLLGSLVKVQDSVECWEVRLRCIVKLWVWCCPQVTEVAGIPPAANAILKDEALAVIPGINTSSPNSHQFALQQVALPCLRYMQELMAPLTTTPTVVSSTVSSDEQVKDAKESEKSTPATVELPNQTGNLVVDLAAWLAGRVPQKEWRRLAAKSLIPPTDTTLPPRDLHLANKYVGKWRERVLLSHGMRRVNLDEGGWLRPVMFDPSSRIARDTACQMVSSLCDSYERTKAVLILLTSFLPEVGAAGEASEQFLQLYQRLAANAPWKQFLAMRGVLQQIADLMTKEIEQLHRLEETTLTSDLAQGYALQHLTELLAMFLEEPGARRAYKGRLVGAVLGGYLSLRRLVVQRTRLTDDTQEKLLELLEEMTTGTEAETAEFMAVCIETVQKYPLHDYRTPVFIFERLCSIIYPEENDVGEFFLTLEKDPQQEDFLQGRMLGNPYSSVEPGMGPLMRDVKNKICTDCELVALLEDDNGMELLVCNKIMSLDLPVKDVYKKVWCASGESLDAMRVVYRMRGLLGDATEEFVETLSQTNAEAVDDEQTYRMANVLADCGGLEVMLQRLDAIQRVGGARALVSTLLRLLSLCVRVRRCVRVLTRTNTRALPVLLHALTLAAAEEKDMTRADLVYQLLEIMERILTVAASESLESFLQFSLTFGGPEHVQALLNCTELTAIRNNPVALGHLMRVLAALVYGNDLKMAMLVEHFKPVLDFGRLDAEHWAEEEFRMELFCVLCANVERNSVGGTLKDYLISLGVVRDALEYIVKHAPCVKPTLVCTDSDELKEFISRPALKFILRFLTGLASDHEPTQMLVCEKVIPIVHRLEQVSSGEHVGSLAENLLEALRSQSQCAAKVQQVRDFTRQEKKRLAMAVRERQLGALGMRSNERGQVTAQCSLTQQVADLAEEAGAVCCICREGYKYQPTKVLGIYTFTKRCPVEEFEVRARKTLGYTTVSHYNIVHVECHMAAVRLQRARDEWESAALQNASTRCNGLLPLWGPNVPESAFASCLARHTTYLQECTGHRDIGHQCTVHDLKLLLWRFARGRTFHDDTGGGGPLSNMQLVPALIHMALYVINTTRVAGRELSSLEGFLFWALPKQLESAHEAEGSLYFITLMLMLYPHAKWKSSRVDMLKRLLVTGHVRSLAAAGPQLRSLTTEQRAMRPWADYKAYAVLVALIDQLYTVMFKSVSATAVEQWPVKLAEYIRMNDEANAKAAERIVTSLTDELLPCTSFAEFCDAANLLADIPDPDAFLATLLSELP</sequence>